<evidence type="ECO:0000256" key="1">
    <source>
        <dbReference type="SAM" id="MobiDB-lite"/>
    </source>
</evidence>
<reference evidence="2" key="1">
    <citation type="submission" date="2021-02" db="EMBL/GenBank/DDBJ databases">
        <authorList>
            <person name="Nowell W R."/>
        </authorList>
    </citation>
    <scope>NUCLEOTIDE SEQUENCE</scope>
    <source>
        <strain evidence="2">Ploen Becks lab</strain>
    </source>
</reference>
<keyword evidence="3" id="KW-1185">Reference proteome</keyword>
<sequence>MEWLEKRFGYRSFFLNYQKLLDKEEPKIDGSGYLPETTVPNDNNRFNTHNSTSQNVAPSRIQRNKNNKSKFIKKNLRSKMNQHTQNSQNTTLFNNNSILNTNRQTIKNRMGYGPVQNRIFANSNKSNSVFSNKPSLSSNRGPKQQQNHQQQHHNNSHINQKIRRNQQQNFRWQPRSPTRI</sequence>
<feature type="region of interest" description="Disordered" evidence="1">
    <location>
        <begin position="125"/>
        <end position="180"/>
    </location>
</feature>
<feature type="compositionally biased region" description="Basic residues" evidence="1">
    <location>
        <begin position="150"/>
        <end position="164"/>
    </location>
</feature>
<protein>
    <submittedName>
        <fullName evidence="2">Uncharacterized protein</fullName>
    </submittedName>
</protein>
<feature type="compositionally biased region" description="Polar residues" evidence="1">
    <location>
        <begin position="38"/>
        <end position="57"/>
    </location>
</feature>
<proteinExistence type="predicted"/>
<organism evidence="2 3">
    <name type="scientific">Brachionus calyciflorus</name>
    <dbReference type="NCBI Taxonomy" id="104777"/>
    <lineage>
        <taxon>Eukaryota</taxon>
        <taxon>Metazoa</taxon>
        <taxon>Spiralia</taxon>
        <taxon>Gnathifera</taxon>
        <taxon>Rotifera</taxon>
        <taxon>Eurotatoria</taxon>
        <taxon>Monogononta</taxon>
        <taxon>Pseudotrocha</taxon>
        <taxon>Ploima</taxon>
        <taxon>Brachionidae</taxon>
        <taxon>Brachionus</taxon>
    </lineage>
</organism>
<evidence type="ECO:0000313" key="3">
    <source>
        <dbReference type="Proteomes" id="UP000663879"/>
    </source>
</evidence>
<feature type="compositionally biased region" description="Low complexity" evidence="1">
    <location>
        <begin position="125"/>
        <end position="135"/>
    </location>
</feature>
<evidence type="ECO:0000313" key="2">
    <source>
        <dbReference type="EMBL" id="CAF0829374.1"/>
    </source>
</evidence>
<accession>A0A813UXD9</accession>
<name>A0A813UXD9_9BILA</name>
<dbReference type="Proteomes" id="UP000663879">
    <property type="component" value="Unassembled WGS sequence"/>
</dbReference>
<feature type="region of interest" description="Disordered" evidence="1">
    <location>
        <begin position="33"/>
        <end position="58"/>
    </location>
</feature>
<dbReference type="AlphaFoldDB" id="A0A813UXD9"/>
<comment type="caution">
    <text evidence="2">The sequence shown here is derived from an EMBL/GenBank/DDBJ whole genome shotgun (WGS) entry which is preliminary data.</text>
</comment>
<dbReference type="EMBL" id="CAJNOC010001041">
    <property type="protein sequence ID" value="CAF0829374.1"/>
    <property type="molecule type" value="Genomic_DNA"/>
</dbReference>
<gene>
    <name evidence="2" type="ORF">OXX778_LOCUS7882</name>
</gene>